<dbReference type="GO" id="GO:0046854">
    <property type="term" value="P:phosphatidylinositol phosphate biosynthetic process"/>
    <property type="evidence" value="ECO:0007669"/>
    <property type="project" value="InterPro"/>
</dbReference>
<dbReference type="Proteomes" id="UP000036771">
    <property type="component" value="Unassembled WGS sequence"/>
</dbReference>
<dbReference type="PROSITE" id="PS00630">
    <property type="entry name" value="IMP_2"/>
    <property type="match status" value="1"/>
</dbReference>
<comment type="cofactor">
    <cofactor evidence="2 9 10">
        <name>Mg(2+)</name>
        <dbReference type="ChEBI" id="CHEBI:18420"/>
    </cofactor>
</comment>
<keyword evidence="12" id="KW-1185">Reference proteome</keyword>
<organism evidence="11 12">
    <name type="scientific">Caedimonas varicaedens</name>
    <dbReference type="NCBI Taxonomy" id="1629334"/>
    <lineage>
        <taxon>Bacteria</taxon>
        <taxon>Pseudomonadati</taxon>
        <taxon>Pseudomonadota</taxon>
        <taxon>Alphaproteobacteria</taxon>
        <taxon>Holosporales</taxon>
        <taxon>Caedimonadaceae</taxon>
        <taxon>Caedimonas</taxon>
    </lineage>
</organism>
<keyword evidence="8 9" id="KW-0460">Magnesium</keyword>
<dbReference type="OrthoDB" id="9785695at2"/>
<evidence type="ECO:0000256" key="2">
    <source>
        <dbReference type="ARBA" id="ARBA00001946"/>
    </source>
</evidence>
<evidence type="ECO:0000313" key="11">
    <source>
        <dbReference type="EMBL" id="GAO97520.1"/>
    </source>
</evidence>
<protein>
    <recommendedName>
        <fullName evidence="5 10">Inositol-1-monophosphatase</fullName>
        <ecNumber evidence="4 10">3.1.3.25</ecNumber>
    </recommendedName>
</protein>
<name>A0A0K8MAJ0_9PROT</name>
<evidence type="ECO:0000256" key="5">
    <source>
        <dbReference type="ARBA" id="ARBA00019784"/>
    </source>
</evidence>
<dbReference type="InterPro" id="IPR022337">
    <property type="entry name" value="Inositol_monophosphatase_SuhB"/>
</dbReference>
<evidence type="ECO:0000256" key="3">
    <source>
        <dbReference type="ARBA" id="ARBA00009759"/>
    </source>
</evidence>
<dbReference type="FunFam" id="3.30.540.10:FF:000003">
    <property type="entry name" value="Inositol-1-monophosphatase"/>
    <property type="match status" value="1"/>
</dbReference>
<dbReference type="STRING" id="1629334.Cva_00154"/>
<gene>
    <name evidence="11" type="primary">suhB</name>
    <name evidence="11" type="ORF">Cva_00154</name>
</gene>
<feature type="binding site" evidence="9">
    <location>
        <position position="92"/>
    </location>
    <ligand>
        <name>Mg(2+)</name>
        <dbReference type="ChEBI" id="CHEBI:18420"/>
        <label>1</label>
        <note>catalytic</note>
    </ligand>
</feature>
<dbReference type="InterPro" id="IPR000760">
    <property type="entry name" value="Inositol_monophosphatase-like"/>
</dbReference>
<dbReference type="GO" id="GO:0006020">
    <property type="term" value="P:inositol metabolic process"/>
    <property type="evidence" value="ECO:0007669"/>
    <property type="project" value="TreeGrafter"/>
</dbReference>
<comment type="caution">
    <text evidence="11">The sequence shown here is derived from an EMBL/GenBank/DDBJ whole genome shotgun (WGS) entry which is preliminary data.</text>
</comment>
<comment type="similarity">
    <text evidence="3 10">Belongs to the inositol monophosphatase superfamily.</text>
</comment>
<keyword evidence="7 10" id="KW-0378">Hydrolase</keyword>
<feature type="binding site" evidence="9">
    <location>
        <position position="94"/>
    </location>
    <ligand>
        <name>Mg(2+)</name>
        <dbReference type="ChEBI" id="CHEBI:18420"/>
        <label>1</label>
        <note>catalytic</note>
    </ligand>
</feature>
<feature type="binding site" evidence="9">
    <location>
        <position position="75"/>
    </location>
    <ligand>
        <name>Mg(2+)</name>
        <dbReference type="ChEBI" id="CHEBI:18420"/>
        <label>1</label>
        <note>catalytic</note>
    </ligand>
</feature>
<evidence type="ECO:0000256" key="7">
    <source>
        <dbReference type="ARBA" id="ARBA00022801"/>
    </source>
</evidence>
<reference evidence="11 12" key="1">
    <citation type="submission" date="2015-03" db="EMBL/GenBank/DDBJ databases">
        <title>Caedibacter varicaedens, whole genome shotgun sequence.</title>
        <authorList>
            <person name="Suzuki H."/>
            <person name="Dapper A.L."/>
            <person name="Gibson A.K."/>
            <person name="Jackson C."/>
            <person name="Lee H."/>
            <person name="Pejaver V.R."/>
            <person name="Doak T."/>
            <person name="Lynch M."/>
        </authorList>
    </citation>
    <scope>NUCLEOTIDE SEQUENCE [LARGE SCALE GENOMIC DNA]</scope>
</reference>
<evidence type="ECO:0000256" key="1">
    <source>
        <dbReference type="ARBA" id="ARBA00001033"/>
    </source>
</evidence>
<dbReference type="PANTHER" id="PTHR20854">
    <property type="entry name" value="INOSITOL MONOPHOSPHATASE"/>
    <property type="match status" value="1"/>
</dbReference>
<dbReference type="InterPro" id="IPR020550">
    <property type="entry name" value="Inositol_monophosphatase_CS"/>
</dbReference>
<evidence type="ECO:0000256" key="8">
    <source>
        <dbReference type="ARBA" id="ARBA00022842"/>
    </source>
</evidence>
<sequence length="288" mass="31568">MLQTCVRTGSALINIMASAAMKAARGLTRDFNEVENLQVSRKGPGNFVSAADHRAEKIIYQELQKSRPDFGFLMEESGEVLGHDKRHRWIIDPLDGTTNFLHAIPHFCISIGLEFDNEILAGVVYDPIKNEIFHAEKGKGAFMNERRIRVSARPYLEDALLATTRVANKSVSKTTDQLFQQTMNLGKKTAGIRQYGAAALDLCYVAAGRFDGFFAYGLAPWDIAAGLILVREAGGYVTELTGKGSFFETGSILASNAKLKDLIVKELLEEASLACTQTISSSGEKNEP</sequence>
<dbReference type="Pfam" id="PF00459">
    <property type="entry name" value="Inositol_P"/>
    <property type="match status" value="1"/>
</dbReference>
<dbReference type="CDD" id="cd01639">
    <property type="entry name" value="IMPase"/>
    <property type="match status" value="1"/>
</dbReference>
<evidence type="ECO:0000256" key="9">
    <source>
        <dbReference type="PIRSR" id="PIRSR600760-2"/>
    </source>
</evidence>
<dbReference type="PRINTS" id="PR01959">
    <property type="entry name" value="SBIMPHPHTASE"/>
</dbReference>
<proteinExistence type="inferred from homology"/>
<dbReference type="EMBL" id="BBVC01000007">
    <property type="protein sequence ID" value="GAO97520.1"/>
    <property type="molecule type" value="Genomic_DNA"/>
</dbReference>
<dbReference type="FunFam" id="3.40.190.80:FF:000020">
    <property type="entry name" value="Fructose-1,6-bisphosphatase/inositol-1-monophosphatase"/>
    <property type="match status" value="1"/>
</dbReference>
<evidence type="ECO:0000256" key="10">
    <source>
        <dbReference type="RuleBase" id="RU364068"/>
    </source>
</evidence>
<dbReference type="AlphaFoldDB" id="A0A0K8MAJ0"/>
<feature type="binding site" evidence="9">
    <location>
        <position position="95"/>
    </location>
    <ligand>
        <name>Mg(2+)</name>
        <dbReference type="ChEBI" id="CHEBI:18420"/>
        <label>1</label>
        <note>catalytic</note>
    </ligand>
</feature>
<dbReference type="Gene3D" id="3.30.540.10">
    <property type="entry name" value="Fructose-1,6-Bisphosphatase, subunit A, domain 1"/>
    <property type="match status" value="1"/>
</dbReference>
<dbReference type="GO" id="GO:0007165">
    <property type="term" value="P:signal transduction"/>
    <property type="evidence" value="ECO:0007669"/>
    <property type="project" value="TreeGrafter"/>
</dbReference>
<dbReference type="PANTHER" id="PTHR20854:SF4">
    <property type="entry name" value="INOSITOL-1-MONOPHOSPHATASE-RELATED"/>
    <property type="match status" value="1"/>
</dbReference>
<dbReference type="InterPro" id="IPR033942">
    <property type="entry name" value="IMPase"/>
</dbReference>
<dbReference type="PRINTS" id="PR00377">
    <property type="entry name" value="IMPHPHTASES"/>
</dbReference>
<evidence type="ECO:0000256" key="4">
    <source>
        <dbReference type="ARBA" id="ARBA00013106"/>
    </source>
</evidence>
<dbReference type="Gene3D" id="3.40.190.80">
    <property type="match status" value="1"/>
</dbReference>
<accession>A0A0K8MAJ0</accession>
<evidence type="ECO:0000256" key="6">
    <source>
        <dbReference type="ARBA" id="ARBA00022723"/>
    </source>
</evidence>
<keyword evidence="6 9" id="KW-0479">Metal-binding</keyword>
<dbReference type="GO" id="GO:0046872">
    <property type="term" value="F:metal ion binding"/>
    <property type="evidence" value="ECO:0007669"/>
    <property type="project" value="UniProtKB-KW"/>
</dbReference>
<dbReference type="SUPFAM" id="SSF56655">
    <property type="entry name" value="Carbohydrate phosphatase"/>
    <property type="match status" value="1"/>
</dbReference>
<evidence type="ECO:0000313" key="12">
    <source>
        <dbReference type="Proteomes" id="UP000036771"/>
    </source>
</evidence>
<dbReference type="GO" id="GO:0008934">
    <property type="term" value="F:inositol monophosphate 1-phosphatase activity"/>
    <property type="evidence" value="ECO:0007669"/>
    <property type="project" value="InterPro"/>
</dbReference>
<dbReference type="PROSITE" id="PS00629">
    <property type="entry name" value="IMP_1"/>
    <property type="match status" value="1"/>
</dbReference>
<comment type="catalytic activity">
    <reaction evidence="1 10">
        <text>a myo-inositol phosphate + H2O = myo-inositol + phosphate</text>
        <dbReference type="Rhea" id="RHEA:24056"/>
        <dbReference type="ChEBI" id="CHEBI:15377"/>
        <dbReference type="ChEBI" id="CHEBI:17268"/>
        <dbReference type="ChEBI" id="CHEBI:43474"/>
        <dbReference type="ChEBI" id="CHEBI:84139"/>
        <dbReference type="EC" id="3.1.3.25"/>
    </reaction>
</comment>
<dbReference type="EC" id="3.1.3.25" evidence="4 10"/>
<feature type="binding site" evidence="9">
    <location>
        <position position="222"/>
    </location>
    <ligand>
        <name>Mg(2+)</name>
        <dbReference type="ChEBI" id="CHEBI:18420"/>
        <label>1</label>
        <note>catalytic</note>
    </ligand>
</feature>
<dbReference type="InterPro" id="IPR020583">
    <property type="entry name" value="Inositol_monoP_metal-BS"/>
</dbReference>